<feature type="region of interest" description="Disordered" evidence="4">
    <location>
        <begin position="317"/>
        <end position="356"/>
    </location>
</feature>
<dbReference type="Proteomes" id="UP000193411">
    <property type="component" value="Unassembled WGS sequence"/>
</dbReference>
<comment type="caution">
    <text evidence="6">The sequence shown here is derived from an EMBL/GenBank/DDBJ whole genome shotgun (WGS) entry which is preliminary data.</text>
</comment>
<evidence type="ECO:0000313" key="6">
    <source>
        <dbReference type="EMBL" id="ORZ30402.1"/>
    </source>
</evidence>
<evidence type="ECO:0000256" key="1">
    <source>
        <dbReference type="ARBA" id="ARBA00010871"/>
    </source>
</evidence>
<sequence>MLIFNLCDGCDDLDGYPGGSIPRDLEAHGFAFTGSMSDFYRITTPKTLLKSYLQRHSVPTSDFVPIRADHLTNDVHTAIARLGFPLIVKPSISYASLGITSTSVTHSLDATLAQVASIFTEFPRAGVFIERYLAGREFTAVVTGNVAQDNVHVYPVAERAFRKDLGEGERFLAFDRYWAGWTIDGDRPDEQEEAYYSYRLAPAEWQAELMRIAREAYIACQGSGYGRVDFRTASADRCEPYVLEVNANCGLTFDETSSLGEILRLSNVAPLTFLQEIIDGAVSRWSATRCAETTVSDPTPDFTLDTVARALSEMDVNDKPLGPRTTSMRADSVLGSRQSMATKEKKTAVDERGAGV</sequence>
<evidence type="ECO:0000313" key="7">
    <source>
        <dbReference type="Proteomes" id="UP000193411"/>
    </source>
</evidence>
<dbReference type="Gene3D" id="3.30.470.20">
    <property type="entry name" value="ATP-grasp fold, B domain"/>
    <property type="match status" value="1"/>
</dbReference>
<dbReference type="GO" id="GO:0005524">
    <property type="term" value="F:ATP binding"/>
    <property type="evidence" value="ECO:0007669"/>
    <property type="project" value="UniProtKB-UniRule"/>
</dbReference>
<keyword evidence="7" id="KW-1185">Reference proteome</keyword>
<gene>
    <name evidence="6" type="ORF">BCR44DRAFT_131391</name>
</gene>
<dbReference type="SUPFAM" id="SSF56059">
    <property type="entry name" value="Glutathione synthetase ATP-binding domain-like"/>
    <property type="match status" value="1"/>
</dbReference>
<feature type="compositionally biased region" description="Basic and acidic residues" evidence="4">
    <location>
        <begin position="342"/>
        <end position="356"/>
    </location>
</feature>
<organism evidence="6 7">
    <name type="scientific">Catenaria anguillulae PL171</name>
    <dbReference type="NCBI Taxonomy" id="765915"/>
    <lineage>
        <taxon>Eukaryota</taxon>
        <taxon>Fungi</taxon>
        <taxon>Fungi incertae sedis</taxon>
        <taxon>Blastocladiomycota</taxon>
        <taxon>Blastocladiomycetes</taxon>
        <taxon>Blastocladiales</taxon>
        <taxon>Catenariaceae</taxon>
        <taxon>Catenaria</taxon>
    </lineage>
</organism>
<dbReference type="PROSITE" id="PS50975">
    <property type="entry name" value="ATP_GRASP"/>
    <property type="match status" value="1"/>
</dbReference>
<dbReference type="AlphaFoldDB" id="A0A1Y2HBG4"/>
<dbReference type="PANTHER" id="PTHR23132:SF23">
    <property type="entry name" value="D-ALANINE--D-ALANINE LIGASE B"/>
    <property type="match status" value="1"/>
</dbReference>
<dbReference type="Gene3D" id="3.30.1490.20">
    <property type="entry name" value="ATP-grasp fold, A domain"/>
    <property type="match status" value="1"/>
</dbReference>
<dbReference type="EMBL" id="MCFL01000086">
    <property type="protein sequence ID" value="ORZ30402.1"/>
    <property type="molecule type" value="Genomic_DNA"/>
</dbReference>
<feature type="compositionally biased region" description="Polar residues" evidence="4">
    <location>
        <begin position="324"/>
        <end position="341"/>
    </location>
</feature>
<keyword evidence="3" id="KW-0547">Nucleotide-binding</keyword>
<evidence type="ECO:0000256" key="2">
    <source>
        <dbReference type="ARBA" id="ARBA00022598"/>
    </source>
</evidence>
<accession>A0A1Y2HBG4</accession>
<keyword evidence="3" id="KW-0067">ATP-binding</keyword>
<dbReference type="InterPro" id="IPR013815">
    <property type="entry name" value="ATP_grasp_subdomain_1"/>
</dbReference>
<dbReference type="InterPro" id="IPR011095">
    <property type="entry name" value="Dala_Dala_lig_C"/>
</dbReference>
<protein>
    <recommendedName>
        <fullName evidence="5">ATP-grasp domain-containing protein</fullName>
    </recommendedName>
</protein>
<evidence type="ECO:0000259" key="5">
    <source>
        <dbReference type="PROSITE" id="PS50975"/>
    </source>
</evidence>
<dbReference type="Pfam" id="PF07478">
    <property type="entry name" value="Dala_Dala_lig_C"/>
    <property type="match status" value="1"/>
</dbReference>
<name>A0A1Y2HBG4_9FUNG</name>
<reference evidence="6 7" key="1">
    <citation type="submission" date="2016-07" db="EMBL/GenBank/DDBJ databases">
        <title>Pervasive Adenine N6-methylation of Active Genes in Fungi.</title>
        <authorList>
            <consortium name="DOE Joint Genome Institute"/>
            <person name="Mondo S.J."/>
            <person name="Dannebaum R.O."/>
            <person name="Kuo R.C."/>
            <person name="Labutti K."/>
            <person name="Haridas S."/>
            <person name="Kuo A."/>
            <person name="Salamov A."/>
            <person name="Ahrendt S.R."/>
            <person name="Lipzen A."/>
            <person name="Sullivan W."/>
            <person name="Andreopoulos W.B."/>
            <person name="Clum A."/>
            <person name="Lindquist E."/>
            <person name="Daum C."/>
            <person name="Ramamoorthy G.K."/>
            <person name="Gryganskyi A."/>
            <person name="Culley D."/>
            <person name="Magnuson J.K."/>
            <person name="James T.Y."/>
            <person name="O'Malley M.A."/>
            <person name="Stajich J.E."/>
            <person name="Spatafora J.W."/>
            <person name="Visel A."/>
            <person name="Grigoriev I.V."/>
        </authorList>
    </citation>
    <scope>NUCLEOTIDE SEQUENCE [LARGE SCALE GENOMIC DNA]</scope>
    <source>
        <strain evidence="6 7">PL171</strain>
    </source>
</reference>
<dbReference type="OrthoDB" id="2013972at2759"/>
<evidence type="ECO:0000256" key="3">
    <source>
        <dbReference type="PROSITE-ProRule" id="PRU00409"/>
    </source>
</evidence>
<feature type="domain" description="ATP-grasp" evidence="5">
    <location>
        <begin position="50"/>
        <end position="279"/>
    </location>
</feature>
<evidence type="ECO:0000256" key="4">
    <source>
        <dbReference type="SAM" id="MobiDB-lite"/>
    </source>
</evidence>
<dbReference type="InterPro" id="IPR011761">
    <property type="entry name" value="ATP-grasp"/>
</dbReference>
<keyword evidence="2" id="KW-0436">Ligase</keyword>
<proteinExistence type="inferred from homology"/>
<dbReference type="GO" id="GO:0008716">
    <property type="term" value="F:D-alanine-D-alanine ligase activity"/>
    <property type="evidence" value="ECO:0007669"/>
    <property type="project" value="InterPro"/>
</dbReference>
<dbReference type="STRING" id="765915.A0A1Y2HBG4"/>
<dbReference type="PANTHER" id="PTHR23132">
    <property type="entry name" value="D-ALANINE--D-ALANINE LIGASE"/>
    <property type="match status" value="1"/>
</dbReference>
<comment type="similarity">
    <text evidence="1">Belongs to the D-alanine--D-alanine ligase family.</text>
</comment>
<dbReference type="GO" id="GO:0046872">
    <property type="term" value="F:metal ion binding"/>
    <property type="evidence" value="ECO:0007669"/>
    <property type="project" value="InterPro"/>
</dbReference>